<feature type="compositionally biased region" description="Low complexity" evidence="1">
    <location>
        <begin position="239"/>
        <end position="259"/>
    </location>
</feature>
<dbReference type="RefSeq" id="XP_008079316.1">
    <property type="nucleotide sequence ID" value="XM_008081125.1"/>
</dbReference>
<dbReference type="GeneID" id="19466230"/>
<sequence>MGLKLTYLQLITALLSFVAIAQENGNAAACRTVSSVIAACERLTPGFTSFTNFNFQAPCLCYASTYWFPNGYDGWIQSCDAGWQTGNPSAYAVATSSNGGPLVTTPCHKVGNILNSAEFTGPVTALVRSVPPPSITNPGEAACATLVGAAAYCNSQSPGFSTLTDFRSQASCYCYSALVFNPTTYDSLWPACVRFLSTASPALYTQFSANGAPVLTTSPCASVGDVRDVRGRSSSFTPTSTGSASSTLQSSPSASSTSVAPARNAAAEYIRNDERSWLGISLVLLLAALF</sequence>
<evidence type="ECO:0000313" key="4">
    <source>
        <dbReference type="Proteomes" id="UP000016922"/>
    </source>
</evidence>
<dbReference type="AlphaFoldDB" id="S3DAL9"/>
<dbReference type="EMBL" id="KE145357">
    <property type="protein sequence ID" value="EPE34164.1"/>
    <property type="molecule type" value="Genomic_DNA"/>
</dbReference>
<feature type="chain" id="PRO_5004519453" evidence="2">
    <location>
        <begin position="22"/>
        <end position="290"/>
    </location>
</feature>
<dbReference type="KEGG" id="glz:GLAREA_07177"/>
<accession>S3DAL9</accession>
<organism evidence="3 4">
    <name type="scientific">Glarea lozoyensis (strain ATCC 20868 / MF5171)</name>
    <dbReference type="NCBI Taxonomy" id="1116229"/>
    <lineage>
        <taxon>Eukaryota</taxon>
        <taxon>Fungi</taxon>
        <taxon>Dikarya</taxon>
        <taxon>Ascomycota</taxon>
        <taxon>Pezizomycotina</taxon>
        <taxon>Leotiomycetes</taxon>
        <taxon>Helotiales</taxon>
        <taxon>Helotiaceae</taxon>
        <taxon>Glarea</taxon>
    </lineage>
</organism>
<proteinExistence type="predicted"/>
<feature type="region of interest" description="Disordered" evidence="1">
    <location>
        <begin position="232"/>
        <end position="259"/>
    </location>
</feature>
<feature type="signal peptide" evidence="2">
    <location>
        <begin position="1"/>
        <end position="21"/>
    </location>
</feature>
<evidence type="ECO:0000313" key="3">
    <source>
        <dbReference type="EMBL" id="EPE34164.1"/>
    </source>
</evidence>
<evidence type="ECO:0000256" key="1">
    <source>
        <dbReference type="SAM" id="MobiDB-lite"/>
    </source>
</evidence>
<reference evidence="3 4" key="1">
    <citation type="journal article" date="2013" name="BMC Genomics">
        <title>Genomics-driven discovery of the pneumocandin biosynthetic gene cluster in the fungus Glarea lozoyensis.</title>
        <authorList>
            <person name="Chen L."/>
            <person name="Yue Q."/>
            <person name="Zhang X."/>
            <person name="Xiang M."/>
            <person name="Wang C."/>
            <person name="Li S."/>
            <person name="Che Y."/>
            <person name="Ortiz-Lopez F.J."/>
            <person name="Bills G.F."/>
            <person name="Liu X."/>
            <person name="An Z."/>
        </authorList>
    </citation>
    <scope>NUCLEOTIDE SEQUENCE [LARGE SCALE GENOMIC DNA]</scope>
    <source>
        <strain evidence="4">ATCC 20868 / MF5171</strain>
    </source>
</reference>
<protein>
    <submittedName>
        <fullName evidence="3">Uncharacterized protein</fullName>
    </submittedName>
</protein>
<dbReference type="HOGENOM" id="CLU_959928_0_0_1"/>
<evidence type="ECO:0000256" key="2">
    <source>
        <dbReference type="SAM" id="SignalP"/>
    </source>
</evidence>
<keyword evidence="2" id="KW-0732">Signal</keyword>
<dbReference type="OrthoDB" id="4153189at2759"/>
<gene>
    <name evidence="3" type="ORF">GLAREA_07177</name>
</gene>
<keyword evidence="4" id="KW-1185">Reference proteome</keyword>
<dbReference type="Proteomes" id="UP000016922">
    <property type="component" value="Unassembled WGS sequence"/>
</dbReference>
<name>S3DAL9_GLAL2</name>